<name>Q0C133_HYPNA</name>
<dbReference type="GO" id="GO:0003700">
    <property type="term" value="F:DNA-binding transcription factor activity"/>
    <property type="evidence" value="ECO:0007669"/>
    <property type="project" value="TreeGrafter"/>
</dbReference>
<dbReference type="PANTHER" id="PTHR46797:SF1">
    <property type="entry name" value="METHYLPHOSPHONATE SYNTHASE"/>
    <property type="match status" value="1"/>
</dbReference>
<protein>
    <submittedName>
        <fullName evidence="4">DNA-binding protein</fullName>
    </submittedName>
</protein>
<dbReference type="SMART" id="SM00530">
    <property type="entry name" value="HTH_XRE"/>
    <property type="match status" value="1"/>
</dbReference>
<evidence type="ECO:0000313" key="4">
    <source>
        <dbReference type="EMBL" id="ABI75685.1"/>
    </source>
</evidence>
<dbReference type="GO" id="GO:0005829">
    <property type="term" value="C:cytosol"/>
    <property type="evidence" value="ECO:0007669"/>
    <property type="project" value="TreeGrafter"/>
</dbReference>
<dbReference type="SUPFAM" id="SSF47413">
    <property type="entry name" value="lambda repressor-like DNA-binding domains"/>
    <property type="match status" value="1"/>
</dbReference>
<feature type="region of interest" description="Disordered" evidence="2">
    <location>
        <begin position="1"/>
        <end position="20"/>
    </location>
</feature>
<dbReference type="Gene3D" id="1.10.260.40">
    <property type="entry name" value="lambda repressor-like DNA-binding domains"/>
    <property type="match status" value="1"/>
</dbReference>
<dbReference type="GO" id="GO:0003677">
    <property type="term" value="F:DNA binding"/>
    <property type="evidence" value="ECO:0007669"/>
    <property type="project" value="UniProtKB-KW"/>
</dbReference>
<dbReference type="RefSeq" id="WP_011646860.1">
    <property type="nucleotide sequence ID" value="NC_008358.1"/>
</dbReference>
<organism evidence="4 5">
    <name type="scientific">Hyphomonas neptunium (strain ATCC 15444)</name>
    <dbReference type="NCBI Taxonomy" id="228405"/>
    <lineage>
        <taxon>Bacteria</taxon>
        <taxon>Pseudomonadati</taxon>
        <taxon>Pseudomonadota</taxon>
        <taxon>Alphaproteobacteria</taxon>
        <taxon>Hyphomonadales</taxon>
        <taxon>Hyphomonadaceae</taxon>
        <taxon>Hyphomonas</taxon>
    </lineage>
</organism>
<dbReference type="Pfam" id="PF01381">
    <property type="entry name" value="HTH_3"/>
    <property type="match status" value="1"/>
</dbReference>
<evidence type="ECO:0000313" key="5">
    <source>
        <dbReference type="Proteomes" id="UP000001959"/>
    </source>
</evidence>
<dbReference type="PROSITE" id="PS50943">
    <property type="entry name" value="HTH_CROC1"/>
    <property type="match status" value="1"/>
</dbReference>
<keyword evidence="5" id="KW-1185">Reference proteome</keyword>
<evidence type="ECO:0000256" key="1">
    <source>
        <dbReference type="ARBA" id="ARBA00023125"/>
    </source>
</evidence>
<dbReference type="KEGG" id="hne:HNE_1859"/>
<dbReference type="EMBL" id="CP000158">
    <property type="protein sequence ID" value="ABI75685.1"/>
    <property type="molecule type" value="Genomic_DNA"/>
</dbReference>
<dbReference type="eggNOG" id="COG1396">
    <property type="taxonomic scope" value="Bacteria"/>
</dbReference>
<sequence length="127" mass="13956">MMQEEIRAAGSRSPTKVDQQVGEKIRELRIAQNFTLSELGQELGISHQQLQKYETGTNRLSAGMLSSVARALRVPIAELFQTSDATSQEARDPVSESRARCHALIDRTSSVGKLETMAKVLRALSAD</sequence>
<proteinExistence type="predicted"/>
<dbReference type="HOGENOM" id="CLU_066192_26_3_5"/>
<gene>
    <name evidence="4" type="ordered locus">HNE_1859</name>
</gene>
<dbReference type="AlphaFoldDB" id="Q0C133"/>
<accession>Q0C133</accession>
<keyword evidence="1 4" id="KW-0238">DNA-binding</keyword>
<feature type="domain" description="HTH cro/C1-type" evidence="3">
    <location>
        <begin position="25"/>
        <end position="79"/>
    </location>
</feature>
<dbReference type="PANTHER" id="PTHR46797">
    <property type="entry name" value="HTH-TYPE TRANSCRIPTIONAL REGULATOR"/>
    <property type="match status" value="1"/>
</dbReference>
<dbReference type="InterPro" id="IPR001387">
    <property type="entry name" value="Cro/C1-type_HTH"/>
</dbReference>
<dbReference type="Proteomes" id="UP000001959">
    <property type="component" value="Chromosome"/>
</dbReference>
<evidence type="ECO:0000256" key="2">
    <source>
        <dbReference type="SAM" id="MobiDB-lite"/>
    </source>
</evidence>
<dbReference type="InterPro" id="IPR050807">
    <property type="entry name" value="TransReg_Diox_bact_type"/>
</dbReference>
<reference evidence="4 5" key="1">
    <citation type="journal article" date="2006" name="J. Bacteriol.">
        <title>Comparative genomic evidence for a close relationship between the dimorphic prosthecate bacteria Hyphomonas neptunium and Caulobacter crescentus.</title>
        <authorList>
            <person name="Badger J.H."/>
            <person name="Hoover T.R."/>
            <person name="Brun Y.V."/>
            <person name="Weiner R.M."/>
            <person name="Laub M.T."/>
            <person name="Alexandre G."/>
            <person name="Mrazek J."/>
            <person name="Ren Q."/>
            <person name="Paulsen I.T."/>
            <person name="Nelson K.E."/>
            <person name="Khouri H.M."/>
            <person name="Radune D."/>
            <person name="Sosa J."/>
            <person name="Dodson R.J."/>
            <person name="Sullivan S.A."/>
            <person name="Rosovitz M.J."/>
            <person name="Madupu R."/>
            <person name="Brinkac L.M."/>
            <person name="Durkin A.S."/>
            <person name="Daugherty S.C."/>
            <person name="Kothari S.P."/>
            <person name="Giglio M.G."/>
            <person name="Zhou L."/>
            <person name="Haft D.H."/>
            <person name="Selengut J.D."/>
            <person name="Davidsen T.M."/>
            <person name="Yang Q."/>
            <person name="Zafar N."/>
            <person name="Ward N.L."/>
        </authorList>
    </citation>
    <scope>NUCLEOTIDE SEQUENCE [LARGE SCALE GENOMIC DNA]</scope>
    <source>
        <strain evidence="4 5">ATCC 15444</strain>
    </source>
</reference>
<dbReference type="InterPro" id="IPR010982">
    <property type="entry name" value="Lambda_DNA-bd_dom_sf"/>
</dbReference>
<evidence type="ECO:0000259" key="3">
    <source>
        <dbReference type="PROSITE" id="PS50943"/>
    </source>
</evidence>
<dbReference type="CDD" id="cd00093">
    <property type="entry name" value="HTH_XRE"/>
    <property type="match status" value="1"/>
</dbReference>
<dbReference type="STRING" id="228405.HNE_1859"/>